<dbReference type="KEGG" id="rdp:RD2015_823"/>
<gene>
    <name evidence="1" type="ORF">RD2015_823</name>
</gene>
<evidence type="ECO:0000313" key="2">
    <source>
        <dbReference type="Proteomes" id="UP000060699"/>
    </source>
</evidence>
<evidence type="ECO:0000313" key="1">
    <source>
        <dbReference type="EMBL" id="ALV05319.1"/>
    </source>
</evidence>
<name>A0A0U3LKC6_9BURK</name>
<proteinExistence type="predicted"/>
<protein>
    <submittedName>
        <fullName evidence="1">Uncharacterized protein</fullName>
    </submittedName>
</protein>
<dbReference type="AlphaFoldDB" id="A0A0U3LKC6"/>
<dbReference type="EMBL" id="CP013729">
    <property type="protein sequence ID" value="ALV05319.1"/>
    <property type="molecule type" value="Genomic_DNA"/>
</dbReference>
<reference evidence="1 2" key="1">
    <citation type="submission" date="2015-12" db="EMBL/GenBank/DDBJ databases">
        <title>Complete genome of Roseateles depolymerans KCTC 42856.</title>
        <authorList>
            <person name="Kim K.M."/>
        </authorList>
    </citation>
    <scope>NUCLEOTIDE SEQUENCE [LARGE SCALE GENOMIC DNA]</scope>
    <source>
        <strain evidence="1 2">KCTC 42856</strain>
    </source>
</reference>
<sequence length="71" mass="7683">MFLKIIIILLAIVAITAGVRTILKREAKFGGDSEDGDGYLVIEGFPAVLLGVVEIAIGVYMLIYQRSPALF</sequence>
<organism evidence="1 2">
    <name type="scientific">Roseateles depolymerans</name>
    <dbReference type="NCBI Taxonomy" id="76731"/>
    <lineage>
        <taxon>Bacteria</taxon>
        <taxon>Pseudomonadati</taxon>
        <taxon>Pseudomonadota</taxon>
        <taxon>Betaproteobacteria</taxon>
        <taxon>Burkholderiales</taxon>
        <taxon>Sphaerotilaceae</taxon>
        <taxon>Roseateles</taxon>
    </lineage>
</organism>
<dbReference type="Proteomes" id="UP000060699">
    <property type="component" value="Chromosome"/>
</dbReference>
<dbReference type="RefSeq" id="WP_058933808.1">
    <property type="nucleotide sequence ID" value="NZ_CP013729.1"/>
</dbReference>
<keyword evidence="2" id="KW-1185">Reference proteome</keyword>
<accession>A0A0U3LKC6</accession>